<dbReference type="AlphaFoldDB" id="A0A084JY53"/>
<gene>
    <name evidence="1" type="ORF">IL45_06730</name>
    <name evidence="2" type="ORF">LY02_01526</name>
</gene>
<dbReference type="InterPro" id="IPR029044">
    <property type="entry name" value="Nucleotide-diphossugar_trans"/>
</dbReference>
<evidence type="ECO:0000313" key="3">
    <source>
        <dbReference type="Proteomes" id="UP000028531"/>
    </source>
</evidence>
<dbReference type="RefSeq" id="WP_036581729.1">
    <property type="nucleotide sequence ID" value="NZ_JPJI01000026.1"/>
</dbReference>
<dbReference type="GO" id="GO:0016740">
    <property type="term" value="F:transferase activity"/>
    <property type="evidence" value="ECO:0007669"/>
    <property type="project" value="UniProtKB-KW"/>
</dbReference>
<evidence type="ECO:0000313" key="4">
    <source>
        <dbReference type="Proteomes" id="UP000239997"/>
    </source>
</evidence>
<sequence length="279" mass="32024">MKLSEIPGSIYHSAKMLCISRKKLGKNPVKRIPVIVSLTSIPTRLKTLSITIRSMMMQEYQPEKIILWLKKDLKDEIPASLRKLEGDLFEIRFSKYGFSHRKLIHSLEAFPDKAIITCDDDVIYHPSTLRITYEEYLKYPQSVIGNRCRNITYKDGKLLSYGKWPFINQMPPYSQLVMPVGAFCVLYPAGSLDSRVQDVELFMKLAPKADDLWFKMMAVLNGTLSIKNSSEIIDPVPIIGTQFVALKTVNKGQDLNRVQWNALMDYFKLTPEKLKEKLG</sequence>
<accession>A0A084JY53</accession>
<evidence type="ECO:0000313" key="2">
    <source>
        <dbReference type="EMBL" id="PRX14495.1"/>
    </source>
</evidence>
<dbReference type="Proteomes" id="UP000239997">
    <property type="component" value="Unassembled WGS sequence"/>
</dbReference>
<protein>
    <submittedName>
        <fullName evidence="1">Glycosyl transferase</fullName>
    </submittedName>
</protein>
<comment type="caution">
    <text evidence="1">The sequence shown here is derived from an EMBL/GenBank/DDBJ whole genome shotgun (WGS) entry which is preliminary data.</text>
</comment>
<reference evidence="2 4" key="2">
    <citation type="submission" date="2018-03" db="EMBL/GenBank/DDBJ databases">
        <title>Genomic Encyclopedia of Archaeal and Bacterial Type Strains, Phase II (KMG-II): from individual species to whole genera.</title>
        <authorList>
            <person name="Goeker M."/>
        </authorList>
    </citation>
    <scope>NUCLEOTIDE SEQUENCE [LARGE SCALE GENOMIC DNA]</scope>
    <source>
        <strain evidence="2 4">DSM 22727</strain>
    </source>
</reference>
<reference evidence="1 3" key="1">
    <citation type="submission" date="2014-07" db="EMBL/GenBank/DDBJ databases">
        <title>Draft genome sequence of Nonlabens ulvanivorans, an ulvan degrading bacterium.</title>
        <authorList>
            <person name="Kopel M."/>
            <person name="Helbert W."/>
            <person name="Henrissat B."/>
            <person name="Doniger T."/>
            <person name="Banin E."/>
        </authorList>
    </citation>
    <scope>NUCLEOTIDE SEQUENCE [LARGE SCALE GENOMIC DNA]</scope>
    <source>
        <strain evidence="1 3">PLR</strain>
    </source>
</reference>
<keyword evidence="4" id="KW-1185">Reference proteome</keyword>
<evidence type="ECO:0000313" key="1">
    <source>
        <dbReference type="EMBL" id="KEZ93887.1"/>
    </source>
</evidence>
<dbReference type="Gene3D" id="3.90.550.10">
    <property type="entry name" value="Spore Coat Polysaccharide Biosynthesis Protein SpsA, Chain A"/>
    <property type="match status" value="1"/>
</dbReference>
<organism evidence="1 3">
    <name type="scientific">Nonlabens ulvanivorans</name>
    <name type="common">Persicivirga ulvanivorans</name>
    <dbReference type="NCBI Taxonomy" id="906888"/>
    <lineage>
        <taxon>Bacteria</taxon>
        <taxon>Pseudomonadati</taxon>
        <taxon>Bacteroidota</taxon>
        <taxon>Flavobacteriia</taxon>
        <taxon>Flavobacteriales</taxon>
        <taxon>Flavobacteriaceae</taxon>
        <taxon>Nonlabens</taxon>
    </lineage>
</organism>
<dbReference type="EMBL" id="JPJI01000026">
    <property type="protein sequence ID" value="KEZ93887.1"/>
    <property type="molecule type" value="Genomic_DNA"/>
</dbReference>
<dbReference type="SUPFAM" id="SSF53448">
    <property type="entry name" value="Nucleotide-diphospho-sugar transferases"/>
    <property type="match status" value="1"/>
</dbReference>
<proteinExistence type="predicted"/>
<dbReference type="EMBL" id="PVNA01000002">
    <property type="protein sequence ID" value="PRX14495.1"/>
    <property type="molecule type" value="Genomic_DNA"/>
</dbReference>
<dbReference type="Proteomes" id="UP000028531">
    <property type="component" value="Unassembled WGS sequence"/>
</dbReference>
<keyword evidence="1" id="KW-0808">Transferase</keyword>
<name>A0A084JY53_NONUL</name>